<keyword evidence="4" id="KW-0576">Peroxisome</keyword>
<dbReference type="Pfam" id="PF00188">
    <property type="entry name" value="CAP"/>
    <property type="match status" value="1"/>
</dbReference>
<accession>A0A0L0CEV0</accession>
<dbReference type="InterPro" id="IPR042099">
    <property type="entry name" value="ANL_N_sf"/>
</dbReference>
<organism evidence="7 8">
    <name type="scientific">Lucilia cuprina</name>
    <name type="common">Green bottle fly</name>
    <name type="synonym">Australian sheep blowfly</name>
    <dbReference type="NCBI Taxonomy" id="7375"/>
    <lineage>
        <taxon>Eukaryota</taxon>
        <taxon>Metazoa</taxon>
        <taxon>Ecdysozoa</taxon>
        <taxon>Arthropoda</taxon>
        <taxon>Hexapoda</taxon>
        <taxon>Insecta</taxon>
        <taxon>Pterygota</taxon>
        <taxon>Neoptera</taxon>
        <taxon>Endopterygota</taxon>
        <taxon>Diptera</taxon>
        <taxon>Brachycera</taxon>
        <taxon>Muscomorpha</taxon>
        <taxon>Oestroidea</taxon>
        <taxon>Calliphoridae</taxon>
        <taxon>Luciliinae</taxon>
        <taxon>Lucilia</taxon>
    </lineage>
</organism>
<protein>
    <recommendedName>
        <fullName evidence="6">SCP domain-containing protein</fullName>
    </recommendedName>
</protein>
<evidence type="ECO:0000256" key="2">
    <source>
        <dbReference type="ARBA" id="ARBA00004613"/>
    </source>
</evidence>
<dbReference type="PANTHER" id="PTHR24096">
    <property type="entry name" value="LONG-CHAIN-FATTY-ACID--COA LIGASE"/>
    <property type="match status" value="1"/>
</dbReference>
<dbReference type="PANTHER" id="PTHR24096:SF353">
    <property type="entry name" value="GH16244P-RELATED"/>
    <property type="match status" value="1"/>
</dbReference>
<dbReference type="Pfam" id="PF00501">
    <property type="entry name" value="AMP-binding"/>
    <property type="match status" value="2"/>
</dbReference>
<comment type="caution">
    <text evidence="7">The sequence shown here is derived from an EMBL/GenBank/DDBJ whole genome shotgun (WGS) entry which is preliminary data.</text>
</comment>
<gene>
    <name evidence="7" type="ORF">FF38_10715</name>
</gene>
<dbReference type="Gene3D" id="3.40.33.10">
    <property type="entry name" value="CAP"/>
    <property type="match status" value="1"/>
</dbReference>
<dbReference type="Proteomes" id="UP000037069">
    <property type="component" value="Unassembled WGS sequence"/>
</dbReference>
<dbReference type="InterPro" id="IPR000873">
    <property type="entry name" value="AMP-dep_synth/lig_dom"/>
</dbReference>
<name>A0A0L0CEV0_LUCCU</name>
<evidence type="ECO:0000256" key="5">
    <source>
        <dbReference type="SAM" id="MobiDB-lite"/>
    </source>
</evidence>
<reference evidence="7 8" key="1">
    <citation type="journal article" date="2015" name="Nat. Commun.">
        <title>Lucilia cuprina genome unlocks parasitic fly biology to underpin future interventions.</title>
        <authorList>
            <person name="Anstead C.A."/>
            <person name="Korhonen P.K."/>
            <person name="Young N.D."/>
            <person name="Hall R.S."/>
            <person name="Jex A.R."/>
            <person name="Murali S.C."/>
            <person name="Hughes D.S."/>
            <person name="Lee S.F."/>
            <person name="Perry T."/>
            <person name="Stroehlein A.J."/>
            <person name="Ansell B.R."/>
            <person name="Breugelmans B."/>
            <person name="Hofmann A."/>
            <person name="Qu J."/>
            <person name="Dugan S."/>
            <person name="Lee S.L."/>
            <person name="Chao H."/>
            <person name="Dinh H."/>
            <person name="Han Y."/>
            <person name="Doddapaneni H.V."/>
            <person name="Worley K.C."/>
            <person name="Muzny D.M."/>
            <person name="Ioannidis P."/>
            <person name="Waterhouse R.M."/>
            <person name="Zdobnov E.M."/>
            <person name="James P.J."/>
            <person name="Bagnall N.H."/>
            <person name="Kotze A.C."/>
            <person name="Gibbs R.A."/>
            <person name="Richards S."/>
            <person name="Batterham P."/>
            <person name="Gasser R.B."/>
        </authorList>
    </citation>
    <scope>NUCLEOTIDE SEQUENCE [LARGE SCALE GENOMIC DNA]</scope>
    <source>
        <strain evidence="7 8">LS</strain>
        <tissue evidence="7">Full body</tissue>
    </source>
</reference>
<dbReference type="SUPFAM" id="SSF56801">
    <property type="entry name" value="Acetyl-CoA synthetase-like"/>
    <property type="match status" value="2"/>
</dbReference>
<evidence type="ECO:0000256" key="1">
    <source>
        <dbReference type="ARBA" id="ARBA00004275"/>
    </source>
</evidence>
<evidence type="ECO:0000256" key="4">
    <source>
        <dbReference type="ARBA" id="ARBA00023140"/>
    </source>
</evidence>
<feature type="compositionally biased region" description="Polar residues" evidence="5">
    <location>
        <begin position="1"/>
        <end position="22"/>
    </location>
</feature>
<sequence>MSQGSSEESQPDNLANKSVKTLNDSKDKAQISTKVIENEKNSSVKPENKSKFDNKKPVKFLPSSSEKSSKSETLSKTDKNPDKSVSSISENSDDLTAVKDDFIDIDLNKGLQSIDLSTMKLKSPTQKHHLSGSKEHHLSIDPCSNNCSNVPHIACGNSWTLSPQCSHNAKLINLDDLQSLIVQQHNILRNNLAGHLTQFEPAARMGTTQWHSELATYAQLNAMTCNDEHDFCHNTNEFKVTGQNLASFNWSGRTKDLAGIIKKMINDWYSENLYAEQFDVDRFHRIFGSDNEFIAHFTTVINERNTHIGCGAVAEKKGRLNTIYFACNYARNNVYDLPVYEKGPTASNANYDKHTKIWSGSKIEPLHNIEHHSVGRILYGQMRNYPNKVIQIDDIENKSLTNREALTWAIRIAQHFKKMRLRYDDVVGIAARNTTYLMPIALGCFLNSVPFHAVSPLYDEKSLTHCFGITKPAIVFCDGSDYEKIRLATKSFRPLIYTVSEHIEGVASVLNLLQPTKTEFFYQPEKLSLGSDQTVAILCSSGTTGLPKAVTISANKLMFENPAITSEDVIYTASGLDWMSGLMIMIFSCYSGCTRIISRKPFTPEYFIELTRKYKITNATLAPSHVVALNQCLNFTTENMSTIKIIQCGGGCITTKTLQKTQNILPRALICFGYGFTEAGGVSGYFGLERGNSVGKLVPNIRLRIQDEQGNNLGPNEVGEIQVNYPYHWAGYYGNPIETLRMRDSLGWFHSGDLGYMDEDGFLYIIDRKKEICKYLSEHYWPSEIENCIRELDDVIDCCVVGVYDEYYGDVAGALVVRTKDSLLKEQDVVEHVKNRLKARQKQLHNGVVFVDELPQNFNGKIVKRDARELFIKLKNLNINYDEEEKIWHGATRNQMFNENVSVGEIALFMMRSKNPQEICQISDSENTTLTYGQALTTAIRLAQHFKRMQLTVDDVVGILAPNTTYVMPVVMAAWFNGNAFHAVNHVLEKDVVKRLFDITQPKIIFCHGIHYDKVKEATQRFKPIIYTIQNHLRDVKKIEDLLEPTITEQFYQAKPLKYGPNQTMAVCCSSGTTGLPKGVCLSNRLFSTDVTNGSSIMFSFAEIDWGTGLFNLICNILVGGIRIITTKPFSPQYMLQVIQKYKVSFLMTFPSQMVQVSLLPGYTQKAMSSIHLIFMTGSAYSEATQKRIRSVLTTGYLLNIYGTTESGGIACNFSDYKPKSVGKIVPNIQLKIVDQFTGKRLGVNELGEICVSSINKWLGYYNNPEATKQIVDSEGFTHTGDLGYIDEEHYLYLVERCKDVMKYEYFHYSPHEIEEIVMTIPGVIDVCVFGVFDEEKNDIPAAAVVKHVESRLREKDIVKFVESKTEARYKRLHYGVYFLQEIPYNKNGKVLRHLVKDICLAKRKIEIGKV</sequence>
<feature type="compositionally biased region" description="Basic and acidic residues" evidence="5">
    <location>
        <begin position="36"/>
        <end position="56"/>
    </location>
</feature>
<evidence type="ECO:0000313" key="8">
    <source>
        <dbReference type="Proteomes" id="UP000037069"/>
    </source>
</evidence>
<dbReference type="GO" id="GO:0004467">
    <property type="term" value="F:long-chain fatty acid-CoA ligase activity"/>
    <property type="evidence" value="ECO:0007669"/>
    <property type="project" value="TreeGrafter"/>
</dbReference>
<evidence type="ECO:0000313" key="7">
    <source>
        <dbReference type="EMBL" id="KNC30776.1"/>
    </source>
</evidence>
<dbReference type="STRING" id="7375.A0A0L0CEV0"/>
<dbReference type="FunFam" id="3.40.50.12780:FF:000025">
    <property type="entry name" value="luciferin 4-monooxygenase"/>
    <property type="match status" value="2"/>
</dbReference>
<dbReference type="InterPro" id="IPR014044">
    <property type="entry name" value="CAP_dom"/>
</dbReference>
<dbReference type="GO" id="GO:0046949">
    <property type="term" value="P:fatty-acyl-CoA biosynthetic process"/>
    <property type="evidence" value="ECO:0007669"/>
    <property type="project" value="TreeGrafter"/>
</dbReference>
<evidence type="ECO:0000256" key="3">
    <source>
        <dbReference type="ARBA" id="ARBA00022525"/>
    </source>
</evidence>
<dbReference type="EMBL" id="JRES01000497">
    <property type="protein sequence ID" value="KNC30776.1"/>
    <property type="molecule type" value="Genomic_DNA"/>
</dbReference>
<dbReference type="SUPFAM" id="SSF55797">
    <property type="entry name" value="PR-1-like"/>
    <property type="match status" value="1"/>
</dbReference>
<dbReference type="OMA" id="TYVMPVG"/>
<evidence type="ECO:0000259" key="6">
    <source>
        <dbReference type="SMART" id="SM00198"/>
    </source>
</evidence>
<dbReference type="Pfam" id="PF13193">
    <property type="entry name" value="AMP-binding_C"/>
    <property type="match status" value="2"/>
</dbReference>
<feature type="region of interest" description="Disordered" evidence="5">
    <location>
        <begin position="1"/>
        <end position="90"/>
    </location>
</feature>
<dbReference type="InterPro" id="IPR035940">
    <property type="entry name" value="CAP_sf"/>
</dbReference>
<feature type="compositionally biased region" description="Basic and acidic residues" evidence="5">
    <location>
        <begin position="67"/>
        <end position="82"/>
    </location>
</feature>
<dbReference type="InterPro" id="IPR020845">
    <property type="entry name" value="AMP-binding_CS"/>
</dbReference>
<dbReference type="Gene3D" id="3.40.50.12780">
    <property type="entry name" value="N-terminal domain of ligase-like"/>
    <property type="match status" value="2"/>
</dbReference>
<keyword evidence="3" id="KW-0964">Secreted</keyword>
<dbReference type="SMART" id="SM00198">
    <property type="entry name" value="SCP"/>
    <property type="match status" value="1"/>
</dbReference>
<dbReference type="Gene3D" id="3.30.300.30">
    <property type="match status" value="2"/>
</dbReference>
<keyword evidence="8" id="KW-1185">Reference proteome</keyword>
<proteinExistence type="predicted"/>
<feature type="domain" description="SCP" evidence="6">
    <location>
        <begin position="175"/>
        <end position="336"/>
    </location>
</feature>
<dbReference type="CDD" id="cd05380">
    <property type="entry name" value="CAP_euk"/>
    <property type="match status" value="1"/>
</dbReference>
<dbReference type="OrthoDB" id="10253869at2759"/>
<dbReference type="GO" id="GO:0005777">
    <property type="term" value="C:peroxisome"/>
    <property type="evidence" value="ECO:0007669"/>
    <property type="project" value="UniProtKB-SubCell"/>
</dbReference>
<dbReference type="PROSITE" id="PS00455">
    <property type="entry name" value="AMP_BINDING"/>
    <property type="match status" value="2"/>
</dbReference>
<dbReference type="CDD" id="cd05911">
    <property type="entry name" value="Firefly_Luc_like"/>
    <property type="match status" value="2"/>
</dbReference>
<dbReference type="InterPro" id="IPR025110">
    <property type="entry name" value="AMP-bd_C"/>
</dbReference>
<comment type="subcellular location">
    <subcellularLocation>
        <location evidence="1">Peroxisome</location>
    </subcellularLocation>
    <subcellularLocation>
        <location evidence="2">Secreted</location>
    </subcellularLocation>
</comment>
<dbReference type="GO" id="GO:0005576">
    <property type="term" value="C:extracellular region"/>
    <property type="evidence" value="ECO:0007669"/>
    <property type="project" value="UniProtKB-SubCell"/>
</dbReference>
<dbReference type="InterPro" id="IPR045851">
    <property type="entry name" value="AMP-bd_C_sf"/>
</dbReference>